<dbReference type="PANTHER" id="PTHR11552">
    <property type="entry name" value="GLUCOSE-METHANOL-CHOLINE GMC OXIDOREDUCTASE"/>
    <property type="match status" value="1"/>
</dbReference>
<proteinExistence type="inferred from homology"/>
<comment type="similarity">
    <text evidence="1">Belongs to the GMC oxidoreductase family.</text>
</comment>
<dbReference type="InterPro" id="IPR007867">
    <property type="entry name" value="GMC_OxRtase_C"/>
</dbReference>
<accession>A0A6G0Y2Y3</accession>
<keyword evidence="4" id="KW-1185">Reference proteome</keyword>
<dbReference type="Gene3D" id="3.30.560.10">
    <property type="entry name" value="Glucose Oxidase, domain 3"/>
    <property type="match status" value="1"/>
</dbReference>
<dbReference type="Proteomes" id="UP000478052">
    <property type="component" value="Unassembled WGS sequence"/>
</dbReference>
<dbReference type="SUPFAM" id="SSF54373">
    <property type="entry name" value="FAD-linked reductases, C-terminal domain"/>
    <property type="match status" value="1"/>
</dbReference>
<dbReference type="GO" id="GO:0050660">
    <property type="term" value="F:flavin adenine dinucleotide binding"/>
    <property type="evidence" value="ECO:0007669"/>
    <property type="project" value="InterPro"/>
</dbReference>
<dbReference type="InterPro" id="IPR036188">
    <property type="entry name" value="FAD/NAD-bd_sf"/>
</dbReference>
<reference evidence="3 4" key="1">
    <citation type="submission" date="2019-08" db="EMBL/GenBank/DDBJ databases">
        <title>Whole genome of Aphis craccivora.</title>
        <authorList>
            <person name="Voronova N.V."/>
            <person name="Shulinski R.S."/>
            <person name="Bandarenka Y.V."/>
            <person name="Zhorov D.G."/>
            <person name="Warner D."/>
        </authorList>
    </citation>
    <scope>NUCLEOTIDE SEQUENCE [LARGE SCALE GENOMIC DNA]</scope>
    <source>
        <strain evidence="3">180601</strain>
        <tissue evidence="3">Whole Body</tissue>
    </source>
</reference>
<evidence type="ECO:0000313" key="3">
    <source>
        <dbReference type="EMBL" id="KAF0748302.1"/>
    </source>
</evidence>
<dbReference type="Gene3D" id="3.50.50.60">
    <property type="entry name" value="FAD/NAD(P)-binding domain"/>
    <property type="match status" value="1"/>
</dbReference>
<evidence type="ECO:0000313" key="4">
    <source>
        <dbReference type="Proteomes" id="UP000478052"/>
    </source>
</evidence>
<evidence type="ECO:0000256" key="1">
    <source>
        <dbReference type="ARBA" id="ARBA00010790"/>
    </source>
</evidence>
<dbReference type="OrthoDB" id="269227at2759"/>
<evidence type="ECO:0000259" key="2">
    <source>
        <dbReference type="Pfam" id="PF05199"/>
    </source>
</evidence>
<dbReference type="PANTHER" id="PTHR11552:SF158">
    <property type="entry name" value="GH23626P-RELATED"/>
    <property type="match status" value="1"/>
</dbReference>
<dbReference type="SUPFAM" id="SSF51905">
    <property type="entry name" value="FAD/NAD(P)-binding domain"/>
    <property type="match status" value="1"/>
</dbReference>
<sequence>MRPKSKGRVWLRDANPFHHPLIDPNYFADETDLDVIVAGVRLFQRMLSTGPMKSLDAKVLDTPLPGCRQHVFDTDAYWKCAARQISFTIYHLSGTCKMGPASDPTAVVDPRLRVHGVRGLRVVDASIMPEVPAAHTNAPTIMIAEKASDMIKEDWGV</sequence>
<dbReference type="GO" id="GO:0016614">
    <property type="term" value="F:oxidoreductase activity, acting on CH-OH group of donors"/>
    <property type="evidence" value="ECO:0007669"/>
    <property type="project" value="InterPro"/>
</dbReference>
<dbReference type="EMBL" id="VUJU01006535">
    <property type="protein sequence ID" value="KAF0748302.1"/>
    <property type="molecule type" value="Genomic_DNA"/>
</dbReference>
<dbReference type="Pfam" id="PF05199">
    <property type="entry name" value="GMC_oxred_C"/>
    <property type="match status" value="1"/>
</dbReference>
<gene>
    <name evidence="3" type="ORF">FWK35_00031787</name>
</gene>
<dbReference type="InterPro" id="IPR012132">
    <property type="entry name" value="GMC_OxRdtase"/>
</dbReference>
<organism evidence="3 4">
    <name type="scientific">Aphis craccivora</name>
    <name type="common">Cowpea aphid</name>
    <dbReference type="NCBI Taxonomy" id="307492"/>
    <lineage>
        <taxon>Eukaryota</taxon>
        <taxon>Metazoa</taxon>
        <taxon>Ecdysozoa</taxon>
        <taxon>Arthropoda</taxon>
        <taxon>Hexapoda</taxon>
        <taxon>Insecta</taxon>
        <taxon>Pterygota</taxon>
        <taxon>Neoptera</taxon>
        <taxon>Paraneoptera</taxon>
        <taxon>Hemiptera</taxon>
        <taxon>Sternorrhyncha</taxon>
        <taxon>Aphidomorpha</taxon>
        <taxon>Aphidoidea</taxon>
        <taxon>Aphididae</taxon>
        <taxon>Aphidini</taxon>
        <taxon>Aphis</taxon>
        <taxon>Aphis</taxon>
    </lineage>
</organism>
<protein>
    <submittedName>
        <fullName evidence="3">Glucose dehydrogenase</fullName>
    </submittedName>
</protein>
<name>A0A6G0Y2Y3_APHCR</name>
<dbReference type="AlphaFoldDB" id="A0A6G0Y2Y3"/>
<comment type="caution">
    <text evidence="3">The sequence shown here is derived from an EMBL/GenBank/DDBJ whole genome shotgun (WGS) entry which is preliminary data.</text>
</comment>
<feature type="domain" description="Glucose-methanol-choline oxidoreductase C-terminal" evidence="2">
    <location>
        <begin position="3"/>
        <end position="144"/>
    </location>
</feature>